<dbReference type="Proteomes" id="UP000468828">
    <property type="component" value="Unassembled WGS sequence"/>
</dbReference>
<evidence type="ECO:0008006" key="5">
    <source>
        <dbReference type="Google" id="ProtNLM"/>
    </source>
</evidence>
<name>A0A6P0H6S8_9ACTN</name>
<dbReference type="AlphaFoldDB" id="A0A6P0H6S8"/>
<comment type="caution">
    <text evidence="2">The sequence shown here is derived from an EMBL/GenBank/DDBJ whole genome shotgun (WGS) entry which is preliminary data.</text>
</comment>
<evidence type="ECO:0000313" key="1">
    <source>
        <dbReference type="EMBL" id="NEK94151.1"/>
    </source>
</evidence>
<dbReference type="EMBL" id="JAAGWB010000016">
    <property type="protein sequence ID" value="NEN50919.1"/>
    <property type="molecule type" value="Genomic_DNA"/>
</dbReference>
<accession>A0A6P0H6S8</accession>
<reference evidence="1 3" key="1">
    <citation type="submission" date="2020-01" db="EMBL/GenBank/DDBJ databases">
        <title>the WGS Modestobacter muralis CPCC 204518.</title>
        <authorList>
            <person name="Jiang Z."/>
        </authorList>
    </citation>
    <scope>NUCLEOTIDE SEQUENCE [LARGE SCALE GENOMIC DNA]</scope>
    <source>
        <strain evidence="1 3">DSM 100205</strain>
    </source>
</reference>
<dbReference type="PANTHER" id="PTHR36974:SF1">
    <property type="entry name" value="DOXX FAMILY MEMBRANE PROTEIN"/>
    <property type="match status" value="1"/>
</dbReference>
<dbReference type="Proteomes" id="UP000471152">
    <property type="component" value="Unassembled WGS sequence"/>
</dbReference>
<gene>
    <name evidence="2" type="ORF">G3R41_08185</name>
    <name evidence="1" type="ORF">GCU67_08180</name>
</gene>
<sequence>MAAALTATGVFHLVRPQTYDWMIPPELGPARPWVLGSGVVELGTAALLAVPATRRAGGWAAVALLVGVLPAHAQTVRATRHRPGKLAVALARIPFQVPMVAAALRVARPSGIR</sequence>
<protein>
    <recommendedName>
        <fullName evidence="5">DoxX family protein</fullName>
    </recommendedName>
</protein>
<evidence type="ECO:0000313" key="3">
    <source>
        <dbReference type="Proteomes" id="UP000468828"/>
    </source>
</evidence>
<evidence type="ECO:0000313" key="4">
    <source>
        <dbReference type="Proteomes" id="UP000471152"/>
    </source>
</evidence>
<evidence type="ECO:0000313" key="2">
    <source>
        <dbReference type="EMBL" id="NEN50919.1"/>
    </source>
</evidence>
<dbReference type="PANTHER" id="PTHR36974">
    <property type="entry name" value="MEMBRANE PROTEIN-RELATED"/>
    <property type="match status" value="1"/>
</dbReference>
<dbReference type="EMBL" id="JAAGWH010000016">
    <property type="protein sequence ID" value="NEK94151.1"/>
    <property type="molecule type" value="Genomic_DNA"/>
</dbReference>
<organism evidence="2 4">
    <name type="scientific">Modestobacter muralis</name>
    <dbReference type="NCBI Taxonomy" id="1608614"/>
    <lineage>
        <taxon>Bacteria</taxon>
        <taxon>Bacillati</taxon>
        <taxon>Actinomycetota</taxon>
        <taxon>Actinomycetes</taxon>
        <taxon>Geodermatophilales</taxon>
        <taxon>Geodermatophilaceae</taxon>
        <taxon>Modestobacter</taxon>
    </lineage>
</organism>
<reference evidence="2 4" key="2">
    <citation type="submission" date="2020-02" db="EMBL/GenBank/DDBJ databases">
        <title>The WGS of Modestobacter muralis DSM 100205.</title>
        <authorList>
            <person name="Jiang Z."/>
        </authorList>
    </citation>
    <scope>NUCLEOTIDE SEQUENCE [LARGE SCALE GENOMIC DNA]</scope>
    <source>
        <strain evidence="2 4">DSM 100205</strain>
    </source>
</reference>
<proteinExistence type="predicted"/>
<keyword evidence="3" id="KW-1185">Reference proteome</keyword>